<evidence type="ECO:0000313" key="5">
    <source>
        <dbReference type="EMBL" id="RZF58121.1"/>
    </source>
</evidence>
<dbReference type="InterPro" id="IPR036390">
    <property type="entry name" value="WH_DNA-bd_sf"/>
</dbReference>
<evidence type="ECO:0000256" key="2">
    <source>
        <dbReference type="ARBA" id="ARBA00023125"/>
    </source>
</evidence>
<dbReference type="PANTHER" id="PTHR38445">
    <property type="entry name" value="HTH-TYPE TRANSCRIPTIONAL REPRESSOR YTRA"/>
    <property type="match status" value="1"/>
</dbReference>
<reference evidence="5 6" key="1">
    <citation type="submission" date="2019-02" db="EMBL/GenBank/DDBJ databases">
        <authorList>
            <person name="Li Y."/>
        </authorList>
    </citation>
    <scope>NUCLEOTIDE SEQUENCE [LARGE SCALE GENOMIC DNA]</scope>
    <source>
        <strain evidence="5 6">30C10-4-7</strain>
    </source>
</reference>
<dbReference type="Pfam" id="PF00392">
    <property type="entry name" value="GntR"/>
    <property type="match status" value="1"/>
</dbReference>
<dbReference type="GO" id="GO:0003677">
    <property type="term" value="F:DNA binding"/>
    <property type="evidence" value="ECO:0007669"/>
    <property type="project" value="UniProtKB-KW"/>
</dbReference>
<dbReference type="GO" id="GO:0003700">
    <property type="term" value="F:DNA-binding transcription factor activity"/>
    <property type="evidence" value="ECO:0007669"/>
    <property type="project" value="InterPro"/>
</dbReference>
<keyword evidence="6" id="KW-1185">Reference proteome</keyword>
<keyword evidence="3" id="KW-0804">Transcription</keyword>
<organism evidence="5 6">
    <name type="scientific">Sphingobacterium corticibacterium</name>
    <dbReference type="NCBI Taxonomy" id="2484746"/>
    <lineage>
        <taxon>Bacteria</taxon>
        <taxon>Pseudomonadati</taxon>
        <taxon>Bacteroidota</taxon>
        <taxon>Sphingobacteriia</taxon>
        <taxon>Sphingobacteriales</taxon>
        <taxon>Sphingobacteriaceae</taxon>
        <taxon>Sphingobacterium</taxon>
    </lineage>
</organism>
<dbReference type="AlphaFoldDB" id="A0A4Q6XE88"/>
<proteinExistence type="predicted"/>
<evidence type="ECO:0000259" key="4">
    <source>
        <dbReference type="PROSITE" id="PS50949"/>
    </source>
</evidence>
<evidence type="ECO:0000313" key="6">
    <source>
        <dbReference type="Proteomes" id="UP000292855"/>
    </source>
</evidence>
<evidence type="ECO:0000256" key="1">
    <source>
        <dbReference type="ARBA" id="ARBA00023015"/>
    </source>
</evidence>
<comment type="caution">
    <text evidence="5">The sequence shown here is derived from an EMBL/GenBank/DDBJ whole genome shotgun (WGS) entry which is preliminary data.</text>
</comment>
<dbReference type="SUPFAM" id="SSF46785">
    <property type="entry name" value="Winged helix' DNA-binding domain"/>
    <property type="match status" value="1"/>
</dbReference>
<dbReference type="CDD" id="cd07377">
    <property type="entry name" value="WHTH_GntR"/>
    <property type="match status" value="1"/>
</dbReference>
<dbReference type="InterPro" id="IPR036388">
    <property type="entry name" value="WH-like_DNA-bd_sf"/>
</dbReference>
<dbReference type="PROSITE" id="PS50949">
    <property type="entry name" value="HTH_GNTR"/>
    <property type="match status" value="1"/>
</dbReference>
<dbReference type="PANTHER" id="PTHR38445:SF10">
    <property type="entry name" value="GNTR-FAMILY TRANSCRIPTIONAL REGULATOR"/>
    <property type="match status" value="1"/>
</dbReference>
<keyword evidence="1" id="KW-0805">Transcription regulation</keyword>
<accession>A0A4Q6XE88</accession>
<keyword evidence="2" id="KW-0238">DNA-binding</keyword>
<dbReference type="Gene3D" id="1.10.287.100">
    <property type="match status" value="1"/>
</dbReference>
<dbReference type="Proteomes" id="UP000292855">
    <property type="component" value="Unassembled WGS sequence"/>
</dbReference>
<dbReference type="RefSeq" id="WP_130143224.1">
    <property type="nucleotide sequence ID" value="NZ_SGIT01000005.1"/>
</dbReference>
<dbReference type="InterPro" id="IPR000524">
    <property type="entry name" value="Tscrpt_reg_HTH_GntR"/>
</dbReference>
<protein>
    <submittedName>
        <fullName evidence="5">GntR family transcriptional regulator</fullName>
    </submittedName>
</protein>
<feature type="domain" description="HTH gntR-type" evidence="4">
    <location>
        <begin position="7"/>
        <end position="75"/>
    </location>
</feature>
<dbReference type="SMART" id="SM00345">
    <property type="entry name" value="HTH_GNTR"/>
    <property type="match status" value="1"/>
</dbReference>
<dbReference type="Gene3D" id="1.10.10.10">
    <property type="entry name" value="Winged helix-like DNA-binding domain superfamily/Winged helix DNA-binding domain"/>
    <property type="match status" value="1"/>
</dbReference>
<dbReference type="OrthoDB" id="362473at2"/>
<evidence type="ECO:0000256" key="3">
    <source>
        <dbReference type="ARBA" id="ARBA00023163"/>
    </source>
</evidence>
<sequence length="118" mass="13844">MQFNSEKAIYLQITEFVMEKILKKEWLADQKIPSVRDLGGELEVNPNTVMRAYDILQQQEIIYNKRGLGFFVATDAKSSIVALRKKQFIDVELPHFFNTIDLLGISLEEINFYYQKQH</sequence>
<gene>
    <name evidence="5" type="ORF">EWE74_18890</name>
</gene>
<name>A0A4Q6XE88_9SPHI</name>
<dbReference type="EMBL" id="SGIT01000005">
    <property type="protein sequence ID" value="RZF58121.1"/>
    <property type="molecule type" value="Genomic_DNA"/>
</dbReference>